<comment type="caution">
    <text evidence="2">The sequence shown here is derived from an EMBL/GenBank/DDBJ whole genome shotgun (WGS) entry which is preliminary data.</text>
</comment>
<evidence type="ECO:0000313" key="2">
    <source>
        <dbReference type="EMBL" id="EGO65854.1"/>
    </source>
</evidence>
<keyword evidence="1" id="KW-0472">Membrane</keyword>
<sequence>MGGSLLAVFFYAMLLHSDSIWEIYFWIAFMGLGYSGVYASIVSYGTSQLKTVSSRLMTFFVTIGASGGILSFVLASLCKQYFNVKMSLLVSAVLMGLMTVAIGLTVIGKRMKRAGRV</sequence>
<keyword evidence="1" id="KW-0812">Transmembrane</keyword>
<gene>
    <name evidence="2" type="ORF">ALO_00495</name>
</gene>
<organism evidence="2 3">
    <name type="scientific">Acetonema longum DSM 6540</name>
    <dbReference type="NCBI Taxonomy" id="1009370"/>
    <lineage>
        <taxon>Bacteria</taxon>
        <taxon>Bacillati</taxon>
        <taxon>Bacillota</taxon>
        <taxon>Negativicutes</taxon>
        <taxon>Acetonemataceae</taxon>
        <taxon>Acetonema</taxon>
    </lineage>
</organism>
<dbReference type="Gene3D" id="1.20.1250.20">
    <property type="entry name" value="MFS general substrate transporter like domains"/>
    <property type="match status" value="1"/>
</dbReference>
<dbReference type="InterPro" id="IPR036259">
    <property type="entry name" value="MFS_trans_sf"/>
</dbReference>
<dbReference type="STRING" id="1009370.ALO_00495"/>
<dbReference type="EMBL" id="AFGF01000007">
    <property type="protein sequence ID" value="EGO65854.1"/>
    <property type="molecule type" value="Genomic_DNA"/>
</dbReference>
<evidence type="ECO:0000256" key="1">
    <source>
        <dbReference type="SAM" id="Phobius"/>
    </source>
</evidence>
<keyword evidence="3" id="KW-1185">Reference proteome</keyword>
<feature type="transmembrane region" description="Helical" evidence="1">
    <location>
        <begin position="23"/>
        <end position="44"/>
    </location>
</feature>
<dbReference type="Proteomes" id="UP000003240">
    <property type="component" value="Unassembled WGS sequence"/>
</dbReference>
<name>F7NDJ2_9FIRM</name>
<evidence type="ECO:0000313" key="3">
    <source>
        <dbReference type="Proteomes" id="UP000003240"/>
    </source>
</evidence>
<accession>F7NDJ2</accession>
<dbReference type="RefSeq" id="WP_004573013.1">
    <property type="nucleotide sequence ID" value="NZ_AFGF01000007.1"/>
</dbReference>
<dbReference type="AlphaFoldDB" id="F7NDJ2"/>
<keyword evidence="1" id="KW-1133">Transmembrane helix</keyword>
<feature type="transmembrane region" description="Helical" evidence="1">
    <location>
        <begin position="56"/>
        <end position="82"/>
    </location>
</feature>
<feature type="transmembrane region" description="Helical" evidence="1">
    <location>
        <begin position="88"/>
        <end position="107"/>
    </location>
</feature>
<dbReference type="SUPFAM" id="SSF103473">
    <property type="entry name" value="MFS general substrate transporter"/>
    <property type="match status" value="1"/>
</dbReference>
<protein>
    <submittedName>
        <fullName evidence="2">Major facilitator superfamily MFS_1</fullName>
    </submittedName>
</protein>
<proteinExistence type="predicted"/>
<reference evidence="2 3" key="1">
    <citation type="journal article" date="2011" name="EMBO J.">
        <title>Structural diversity of bacterial flagellar motors.</title>
        <authorList>
            <person name="Chen S."/>
            <person name="Beeby M."/>
            <person name="Murphy G.E."/>
            <person name="Leadbetter J.R."/>
            <person name="Hendrixson D.R."/>
            <person name="Briegel A."/>
            <person name="Li Z."/>
            <person name="Shi J."/>
            <person name="Tocheva E.I."/>
            <person name="Muller A."/>
            <person name="Dobro M.J."/>
            <person name="Jensen G.J."/>
        </authorList>
    </citation>
    <scope>NUCLEOTIDE SEQUENCE [LARGE SCALE GENOMIC DNA]</scope>
    <source>
        <strain evidence="2 3">DSM 6540</strain>
    </source>
</reference>